<dbReference type="Pfam" id="PF04542">
    <property type="entry name" value="Sigma70_r2"/>
    <property type="match status" value="1"/>
</dbReference>
<keyword evidence="4" id="KW-0804">Transcription</keyword>
<dbReference type="InterPro" id="IPR036388">
    <property type="entry name" value="WH-like_DNA-bd_sf"/>
</dbReference>
<gene>
    <name evidence="6" type="ORF">SAMN05216290_0428</name>
</gene>
<dbReference type="InterPro" id="IPR013324">
    <property type="entry name" value="RNA_pol_sigma_r3/r4-like"/>
</dbReference>
<dbReference type="GeneID" id="99985190"/>
<dbReference type="PANTHER" id="PTHR43133:SF46">
    <property type="entry name" value="RNA POLYMERASE SIGMA-70 FACTOR ECF SUBFAMILY"/>
    <property type="match status" value="1"/>
</dbReference>
<dbReference type="InterPro" id="IPR000792">
    <property type="entry name" value="Tscrpt_reg_LuxR_C"/>
</dbReference>
<dbReference type="SUPFAM" id="SSF88946">
    <property type="entry name" value="Sigma2 domain of RNA polymerase sigma factors"/>
    <property type="match status" value="1"/>
</dbReference>
<evidence type="ECO:0000259" key="5">
    <source>
        <dbReference type="SMART" id="SM00421"/>
    </source>
</evidence>
<evidence type="ECO:0000256" key="3">
    <source>
        <dbReference type="ARBA" id="ARBA00023082"/>
    </source>
</evidence>
<name>A0A1I0MIF7_9BACT</name>
<dbReference type="Gene3D" id="1.10.1740.10">
    <property type="match status" value="1"/>
</dbReference>
<evidence type="ECO:0000256" key="1">
    <source>
        <dbReference type="ARBA" id="ARBA00010641"/>
    </source>
</evidence>
<dbReference type="EMBL" id="FOIR01000001">
    <property type="protein sequence ID" value="SEV88103.1"/>
    <property type="molecule type" value="Genomic_DNA"/>
</dbReference>
<dbReference type="InterPro" id="IPR014284">
    <property type="entry name" value="RNA_pol_sigma-70_dom"/>
</dbReference>
<keyword evidence="3" id="KW-0731">Sigma factor</keyword>
<dbReference type="InterPro" id="IPR013249">
    <property type="entry name" value="RNA_pol_sigma70_r4_t2"/>
</dbReference>
<dbReference type="PANTHER" id="PTHR43133">
    <property type="entry name" value="RNA POLYMERASE ECF-TYPE SIGMA FACTO"/>
    <property type="match status" value="1"/>
</dbReference>
<dbReference type="AlphaFoldDB" id="A0A1I0MIF7"/>
<keyword evidence="2" id="KW-0805">Transcription regulation</keyword>
<evidence type="ECO:0000313" key="7">
    <source>
        <dbReference type="Proteomes" id="UP000199437"/>
    </source>
</evidence>
<dbReference type="RefSeq" id="WP_162844648.1">
    <property type="nucleotide sequence ID" value="NZ_FOIR01000001.1"/>
</dbReference>
<dbReference type="NCBIfam" id="TIGR02985">
    <property type="entry name" value="Sig70_bacteroi1"/>
    <property type="match status" value="1"/>
</dbReference>
<dbReference type="Pfam" id="PF08281">
    <property type="entry name" value="Sigma70_r4_2"/>
    <property type="match status" value="1"/>
</dbReference>
<dbReference type="InterPro" id="IPR039425">
    <property type="entry name" value="RNA_pol_sigma-70-like"/>
</dbReference>
<dbReference type="STRING" id="1267423.SAMN05216290_0428"/>
<dbReference type="GO" id="GO:0016987">
    <property type="term" value="F:sigma factor activity"/>
    <property type="evidence" value="ECO:0007669"/>
    <property type="project" value="UniProtKB-KW"/>
</dbReference>
<proteinExistence type="inferred from homology"/>
<dbReference type="InterPro" id="IPR007627">
    <property type="entry name" value="RNA_pol_sigma70_r2"/>
</dbReference>
<dbReference type="Proteomes" id="UP000199437">
    <property type="component" value="Unassembled WGS sequence"/>
</dbReference>
<evidence type="ECO:0000256" key="2">
    <source>
        <dbReference type="ARBA" id="ARBA00023015"/>
    </source>
</evidence>
<keyword evidence="7" id="KW-1185">Reference proteome</keyword>
<sequence>MNLDEEKLLEAFIKGDEQAFSQLFQMYYDDACRYIIRIIRDQDTAEEIAQATFVNLWEKRDLIKADVSFKSYLFRSVYNTALNYLKHQKVVATYVSRKQENIDVVKKSYVSHQPDFELQKRIDDALESLPPQCQRVFRLSREDGMKYHEIADELGISKKTVEVHMGKALRILRDHLSDYLTIFVFLTLFNIGV</sequence>
<dbReference type="SMART" id="SM00421">
    <property type="entry name" value="HTH_LUXR"/>
    <property type="match status" value="1"/>
</dbReference>
<feature type="domain" description="HTH luxR-type" evidence="5">
    <location>
        <begin position="126"/>
        <end position="186"/>
    </location>
</feature>
<reference evidence="7" key="1">
    <citation type="submission" date="2016-10" db="EMBL/GenBank/DDBJ databases">
        <authorList>
            <person name="Varghese N."/>
            <person name="Submissions S."/>
        </authorList>
    </citation>
    <scope>NUCLEOTIDE SEQUENCE [LARGE SCALE GENOMIC DNA]</scope>
    <source>
        <strain evidence="7">CGMCC 1.12402</strain>
    </source>
</reference>
<evidence type="ECO:0000313" key="6">
    <source>
        <dbReference type="EMBL" id="SEV88103.1"/>
    </source>
</evidence>
<dbReference type="NCBIfam" id="TIGR02937">
    <property type="entry name" value="sigma70-ECF"/>
    <property type="match status" value="1"/>
</dbReference>
<accession>A0A1I0MIF7</accession>
<protein>
    <submittedName>
        <fullName evidence="6">RNA polymerase sigma-70 factor, ECF subfamily</fullName>
    </submittedName>
</protein>
<organism evidence="6 7">
    <name type="scientific">Roseivirga pacifica</name>
    <dbReference type="NCBI Taxonomy" id="1267423"/>
    <lineage>
        <taxon>Bacteria</taxon>
        <taxon>Pseudomonadati</taxon>
        <taxon>Bacteroidota</taxon>
        <taxon>Cytophagia</taxon>
        <taxon>Cytophagales</taxon>
        <taxon>Roseivirgaceae</taxon>
        <taxon>Roseivirga</taxon>
    </lineage>
</organism>
<dbReference type="SUPFAM" id="SSF88659">
    <property type="entry name" value="Sigma3 and sigma4 domains of RNA polymerase sigma factors"/>
    <property type="match status" value="1"/>
</dbReference>
<evidence type="ECO:0000256" key="4">
    <source>
        <dbReference type="ARBA" id="ARBA00023163"/>
    </source>
</evidence>
<dbReference type="InterPro" id="IPR014327">
    <property type="entry name" value="RNA_pol_sigma70_bacteroid"/>
</dbReference>
<dbReference type="CDD" id="cd06171">
    <property type="entry name" value="Sigma70_r4"/>
    <property type="match status" value="1"/>
</dbReference>
<dbReference type="InterPro" id="IPR013325">
    <property type="entry name" value="RNA_pol_sigma_r2"/>
</dbReference>
<dbReference type="Gene3D" id="1.10.10.10">
    <property type="entry name" value="Winged helix-like DNA-binding domain superfamily/Winged helix DNA-binding domain"/>
    <property type="match status" value="1"/>
</dbReference>
<comment type="similarity">
    <text evidence="1">Belongs to the sigma-70 factor family. ECF subfamily.</text>
</comment>
<dbReference type="GO" id="GO:0003677">
    <property type="term" value="F:DNA binding"/>
    <property type="evidence" value="ECO:0007669"/>
    <property type="project" value="InterPro"/>
</dbReference>
<dbReference type="GO" id="GO:0006352">
    <property type="term" value="P:DNA-templated transcription initiation"/>
    <property type="evidence" value="ECO:0007669"/>
    <property type="project" value="InterPro"/>
</dbReference>